<feature type="region of interest" description="Disordered" evidence="2">
    <location>
        <begin position="105"/>
        <end position="124"/>
    </location>
</feature>
<evidence type="ECO:0000256" key="1">
    <source>
        <dbReference type="ARBA" id="ARBA00009737"/>
    </source>
</evidence>
<dbReference type="InterPro" id="IPR008802">
    <property type="entry name" value="REF"/>
</dbReference>
<proteinExistence type="inferred from homology"/>
<evidence type="ECO:0000313" key="3">
    <source>
        <dbReference type="EMBL" id="KAK8564505.1"/>
    </source>
</evidence>
<evidence type="ECO:0000313" key="4">
    <source>
        <dbReference type="Proteomes" id="UP001472677"/>
    </source>
</evidence>
<dbReference type="Pfam" id="PF05755">
    <property type="entry name" value="REF"/>
    <property type="match status" value="1"/>
</dbReference>
<feature type="compositionally biased region" description="Basic and acidic residues" evidence="2">
    <location>
        <begin position="105"/>
        <end position="118"/>
    </location>
</feature>
<sequence length="124" mass="13474">MIGNEGCSTVGVVEGTVTIVVGLVYQKLKDVPDQLPGFLDKQETSRRGSNRGTARSVVLRRGRVQAARRGILNHVDSAFHLVAEKVVPTAANLSGKYNSLVKLAEAKEKEHVDDHRSDSSSYTE</sequence>
<reference evidence="3 4" key="1">
    <citation type="journal article" date="2024" name="G3 (Bethesda)">
        <title>Genome assembly of Hibiscus sabdariffa L. provides insights into metabolisms of medicinal natural products.</title>
        <authorList>
            <person name="Kim T."/>
        </authorList>
    </citation>
    <scope>NUCLEOTIDE SEQUENCE [LARGE SCALE GENOMIC DNA]</scope>
    <source>
        <strain evidence="3">TK-2024</strain>
        <tissue evidence="3">Old leaves</tissue>
    </source>
</reference>
<accession>A0ABR2ER90</accession>
<keyword evidence="4" id="KW-1185">Reference proteome</keyword>
<protein>
    <submittedName>
        <fullName evidence="3">Uncharacterized protein</fullName>
    </submittedName>
</protein>
<gene>
    <name evidence="3" type="ORF">V6N12_036628</name>
</gene>
<dbReference type="PANTHER" id="PTHR33732">
    <property type="entry name" value="REF/SRPP-LIKE PROTEIN OS05G0151300/LOC_OS05G05940"/>
    <property type="match status" value="1"/>
</dbReference>
<comment type="caution">
    <text evidence="3">The sequence shown here is derived from an EMBL/GenBank/DDBJ whole genome shotgun (WGS) entry which is preliminary data.</text>
</comment>
<name>A0ABR2ER90_9ROSI</name>
<organism evidence="3 4">
    <name type="scientific">Hibiscus sabdariffa</name>
    <name type="common">roselle</name>
    <dbReference type="NCBI Taxonomy" id="183260"/>
    <lineage>
        <taxon>Eukaryota</taxon>
        <taxon>Viridiplantae</taxon>
        <taxon>Streptophyta</taxon>
        <taxon>Embryophyta</taxon>
        <taxon>Tracheophyta</taxon>
        <taxon>Spermatophyta</taxon>
        <taxon>Magnoliopsida</taxon>
        <taxon>eudicotyledons</taxon>
        <taxon>Gunneridae</taxon>
        <taxon>Pentapetalae</taxon>
        <taxon>rosids</taxon>
        <taxon>malvids</taxon>
        <taxon>Malvales</taxon>
        <taxon>Malvaceae</taxon>
        <taxon>Malvoideae</taxon>
        <taxon>Hibiscus</taxon>
    </lineage>
</organism>
<comment type="similarity">
    <text evidence="1">Belongs to the REF/SRPP family.</text>
</comment>
<dbReference type="EMBL" id="JBBPBM010000011">
    <property type="protein sequence ID" value="KAK8564505.1"/>
    <property type="molecule type" value="Genomic_DNA"/>
</dbReference>
<evidence type="ECO:0000256" key="2">
    <source>
        <dbReference type="SAM" id="MobiDB-lite"/>
    </source>
</evidence>
<dbReference type="PANTHER" id="PTHR33732:SF2">
    <property type="entry name" value="REF_SRPP-LIKE PROTEIN"/>
    <property type="match status" value="1"/>
</dbReference>
<dbReference type="Proteomes" id="UP001472677">
    <property type="component" value="Unassembled WGS sequence"/>
</dbReference>
<feature type="region of interest" description="Disordered" evidence="2">
    <location>
        <begin position="36"/>
        <end position="56"/>
    </location>
</feature>